<gene>
    <name evidence="10" type="ORF">BU24DRAFT_429150</name>
</gene>
<feature type="binding site" description="axial binding residue" evidence="8">
    <location>
        <position position="477"/>
    </location>
    <ligand>
        <name>heme</name>
        <dbReference type="ChEBI" id="CHEBI:30413"/>
    </ligand>
    <ligandPart>
        <name>Fe</name>
        <dbReference type="ChEBI" id="CHEBI:18248"/>
    </ligandPart>
</feature>
<evidence type="ECO:0000256" key="2">
    <source>
        <dbReference type="ARBA" id="ARBA00004685"/>
    </source>
</evidence>
<evidence type="ECO:0000256" key="4">
    <source>
        <dbReference type="ARBA" id="ARBA00022723"/>
    </source>
</evidence>
<dbReference type="RefSeq" id="XP_033377229.1">
    <property type="nucleotide sequence ID" value="XM_033529664.1"/>
</dbReference>
<keyword evidence="7" id="KW-0503">Monooxygenase</keyword>
<dbReference type="Gene3D" id="1.10.630.10">
    <property type="entry name" value="Cytochrome P450"/>
    <property type="match status" value="1"/>
</dbReference>
<keyword evidence="8" id="KW-0349">Heme</keyword>
<dbReference type="SUPFAM" id="SSF48264">
    <property type="entry name" value="Cytochrome P450"/>
    <property type="match status" value="1"/>
</dbReference>
<dbReference type="AlphaFoldDB" id="A0A6A5X7J3"/>
<evidence type="ECO:0000313" key="11">
    <source>
        <dbReference type="Proteomes" id="UP000799778"/>
    </source>
</evidence>
<name>A0A6A5X7J3_9PLEO</name>
<proteinExistence type="inferred from homology"/>
<dbReference type="OrthoDB" id="1844152at2759"/>
<keyword evidence="11" id="KW-1185">Reference proteome</keyword>
<evidence type="ECO:0000256" key="7">
    <source>
        <dbReference type="ARBA" id="ARBA00023033"/>
    </source>
</evidence>
<protein>
    <submittedName>
        <fullName evidence="10">Cytochrome P450</fullName>
    </submittedName>
</protein>
<dbReference type="GO" id="GO:0004497">
    <property type="term" value="F:monooxygenase activity"/>
    <property type="evidence" value="ECO:0007669"/>
    <property type="project" value="UniProtKB-KW"/>
</dbReference>
<keyword evidence="5" id="KW-0560">Oxidoreductase</keyword>
<evidence type="ECO:0000256" key="8">
    <source>
        <dbReference type="PIRSR" id="PIRSR602403-1"/>
    </source>
</evidence>
<dbReference type="GO" id="GO:0020037">
    <property type="term" value="F:heme binding"/>
    <property type="evidence" value="ECO:0007669"/>
    <property type="project" value="InterPro"/>
</dbReference>
<dbReference type="GO" id="GO:0016705">
    <property type="term" value="F:oxidoreductase activity, acting on paired donors, with incorporation or reduction of molecular oxygen"/>
    <property type="evidence" value="ECO:0007669"/>
    <property type="project" value="InterPro"/>
</dbReference>
<dbReference type="PANTHER" id="PTHR46206:SF6">
    <property type="entry name" value="CYTOCHROME P450 MONOOXYGENASE AN1598-RELATED"/>
    <property type="match status" value="1"/>
</dbReference>
<keyword evidence="9" id="KW-0812">Transmembrane</keyword>
<evidence type="ECO:0000256" key="5">
    <source>
        <dbReference type="ARBA" id="ARBA00023002"/>
    </source>
</evidence>
<dbReference type="Proteomes" id="UP000799778">
    <property type="component" value="Unassembled WGS sequence"/>
</dbReference>
<feature type="transmembrane region" description="Helical" evidence="9">
    <location>
        <begin position="16"/>
        <end position="36"/>
    </location>
</feature>
<reference evidence="10" key="1">
    <citation type="journal article" date="2020" name="Stud. Mycol.">
        <title>101 Dothideomycetes genomes: a test case for predicting lifestyles and emergence of pathogens.</title>
        <authorList>
            <person name="Haridas S."/>
            <person name="Albert R."/>
            <person name="Binder M."/>
            <person name="Bloem J."/>
            <person name="Labutti K."/>
            <person name="Salamov A."/>
            <person name="Andreopoulos B."/>
            <person name="Baker S."/>
            <person name="Barry K."/>
            <person name="Bills G."/>
            <person name="Bluhm B."/>
            <person name="Cannon C."/>
            <person name="Castanera R."/>
            <person name="Culley D."/>
            <person name="Daum C."/>
            <person name="Ezra D."/>
            <person name="Gonzalez J."/>
            <person name="Henrissat B."/>
            <person name="Kuo A."/>
            <person name="Liang C."/>
            <person name="Lipzen A."/>
            <person name="Lutzoni F."/>
            <person name="Magnuson J."/>
            <person name="Mondo S."/>
            <person name="Nolan M."/>
            <person name="Ohm R."/>
            <person name="Pangilinan J."/>
            <person name="Park H.-J."/>
            <person name="Ramirez L."/>
            <person name="Alfaro M."/>
            <person name="Sun H."/>
            <person name="Tritt A."/>
            <person name="Yoshinaga Y."/>
            <person name="Zwiers L.-H."/>
            <person name="Turgeon B."/>
            <person name="Goodwin S."/>
            <person name="Spatafora J."/>
            <person name="Crous P."/>
            <person name="Grigoriev I."/>
        </authorList>
    </citation>
    <scope>NUCLEOTIDE SEQUENCE</scope>
    <source>
        <strain evidence="10">CBS 175.79</strain>
    </source>
</reference>
<dbReference type="InterPro" id="IPR001128">
    <property type="entry name" value="Cyt_P450"/>
</dbReference>
<accession>A0A6A5X7J3</accession>
<comment type="cofactor">
    <cofactor evidence="1 8">
        <name>heme</name>
        <dbReference type="ChEBI" id="CHEBI:30413"/>
    </cofactor>
</comment>
<evidence type="ECO:0000256" key="9">
    <source>
        <dbReference type="SAM" id="Phobius"/>
    </source>
</evidence>
<evidence type="ECO:0000256" key="3">
    <source>
        <dbReference type="ARBA" id="ARBA00010617"/>
    </source>
</evidence>
<dbReference type="CDD" id="cd11041">
    <property type="entry name" value="CYP503A1-like"/>
    <property type="match status" value="1"/>
</dbReference>
<dbReference type="GO" id="GO:0005506">
    <property type="term" value="F:iron ion binding"/>
    <property type="evidence" value="ECO:0007669"/>
    <property type="project" value="InterPro"/>
</dbReference>
<dbReference type="EMBL" id="ML978081">
    <property type="protein sequence ID" value="KAF2008890.1"/>
    <property type="molecule type" value="Genomic_DNA"/>
</dbReference>
<organism evidence="10 11">
    <name type="scientific">Aaosphaeria arxii CBS 175.79</name>
    <dbReference type="NCBI Taxonomy" id="1450172"/>
    <lineage>
        <taxon>Eukaryota</taxon>
        <taxon>Fungi</taxon>
        <taxon>Dikarya</taxon>
        <taxon>Ascomycota</taxon>
        <taxon>Pezizomycotina</taxon>
        <taxon>Dothideomycetes</taxon>
        <taxon>Pleosporomycetidae</taxon>
        <taxon>Pleosporales</taxon>
        <taxon>Pleosporales incertae sedis</taxon>
        <taxon>Aaosphaeria</taxon>
    </lineage>
</organism>
<dbReference type="Pfam" id="PF00067">
    <property type="entry name" value="p450"/>
    <property type="match status" value="1"/>
</dbReference>
<keyword evidence="9" id="KW-1133">Transmembrane helix</keyword>
<keyword evidence="4 8" id="KW-0479">Metal-binding</keyword>
<dbReference type="InterPro" id="IPR036396">
    <property type="entry name" value="Cyt_P450_sf"/>
</dbReference>
<evidence type="ECO:0000256" key="1">
    <source>
        <dbReference type="ARBA" id="ARBA00001971"/>
    </source>
</evidence>
<dbReference type="PANTHER" id="PTHR46206">
    <property type="entry name" value="CYTOCHROME P450"/>
    <property type="match status" value="1"/>
</dbReference>
<sequence length="533" mass="60195">MDIIENWTKVAISEHLISLTGTLVISTILTFAIFSARNPPGIYSVKEGGKKAQYDAVLVGAPEEKSSWPWLAEMRAKLRYMVEGHYLMFAAFKKNTGRILRAPLADYRFYILPPHYMEELKSLPTSVMSSSVSVEEYLLGKYTTMQAHKIMGDITWNVIRNHLTQKLGTLVQPLDETCKMAYEVELPDCEDWTPVLVHDVFLEIVGHMTSRILVGKELAKSSLLRHTYSDFATCVFVASSLLKILPSIVRPLVAPFLPQLWRIKLHHRNLRKILLPGIRKRLQEPTSDPGERNMLDWLIEASGPNPDELSIVERQMGISFAAVHTTTNHMSNVLFDLAARWDEYAPELIAEYREALVEDGGVLSKTTIAKLSKLDSFMKESMRLNPPSSLAFNRKVLCNHTLNDGKVLPASCWIAVAAGPLMLSDSQFPNPLVFDGFRYHRMRQQELPDSQLAVAKTSHFTSTGVYSLVFGHGRYSCPGRFFAGLESKIMLVNILEKYELRLPEGTERPKNLVYADALVPDPTKAVEFRKLTK</sequence>
<evidence type="ECO:0000313" key="10">
    <source>
        <dbReference type="EMBL" id="KAF2008890.1"/>
    </source>
</evidence>
<comment type="similarity">
    <text evidence="3">Belongs to the cytochrome P450 family.</text>
</comment>
<dbReference type="GeneID" id="54287061"/>
<evidence type="ECO:0000256" key="6">
    <source>
        <dbReference type="ARBA" id="ARBA00023004"/>
    </source>
</evidence>
<dbReference type="InterPro" id="IPR002403">
    <property type="entry name" value="Cyt_P450_E_grp-IV"/>
</dbReference>
<keyword evidence="9" id="KW-0472">Membrane</keyword>
<dbReference type="PRINTS" id="PR00465">
    <property type="entry name" value="EP450IV"/>
</dbReference>
<comment type="pathway">
    <text evidence="2">Mycotoxin biosynthesis.</text>
</comment>
<keyword evidence="6 8" id="KW-0408">Iron</keyword>